<dbReference type="SUPFAM" id="SSF53756">
    <property type="entry name" value="UDP-Glycosyltransferase/glycogen phosphorylase"/>
    <property type="match status" value="1"/>
</dbReference>
<dbReference type="InterPro" id="IPR027054">
    <property type="entry name" value="ALG2"/>
</dbReference>
<evidence type="ECO:0000256" key="7">
    <source>
        <dbReference type="ARBA" id="ARBA00045104"/>
    </source>
</evidence>
<feature type="domain" description="Glycosyltransferase subfamily 4-like N-terminal" evidence="9">
    <location>
        <begin position="16"/>
        <end position="185"/>
    </location>
</feature>
<dbReference type="EMBL" id="BMEO01000001">
    <property type="protein sequence ID" value="GGF84976.1"/>
    <property type="molecule type" value="Genomic_DNA"/>
</dbReference>
<evidence type="ECO:0000259" key="8">
    <source>
        <dbReference type="Pfam" id="PF00534"/>
    </source>
</evidence>
<reference evidence="10" key="1">
    <citation type="journal article" date="2014" name="Int. J. Syst. Evol. Microbiol.">
        <title>Complete genome sequence of Corynebacterium casei LMG S-19264T (=DSM 44701T), isolated from a smear-ripened cheese.</title>
        <authorList>
            <consortium name="US DOE Joint Genome Institute (JGI-PGF)"/>
            <person name="Walter F."/>
            <person name="Albersmeier A."/>
            <person name="Kalinowski J."/>
            <person name="Ruckert C."/>
        </authorList>
    </citation>
    <scope>NUCLEOTIDE SEQUENCE</scope>
    <source>
        <strain evidence="10">CGMCC 1.12181</strain>
    </source>
</reference>
<dbReference type="AlphaFoldDB" id="A0A917CDU3"/>
<keyword evidence="11" id="KW-1185">Reference proteome</keyword>
<gene>
    <name evidence="10" type="ORF">GCM10011365_02530</name>
</gene>
<protein>
    <recommendedName>
        <fullName evidence="3">GDP-Man:Man(1)GlcNAc(2)-PP-Dol alpha-1,3-mannosyltransferase</fullName>
        <ecNumber evidence="2">2.4.1.132</ecNumber>
        <ecNumber evidence="1">2.4.1.257</ecNumber>
    </recommendedName>
    <alternativeName>
        <fullName evidence="5">GDP-Man:Man(1)GlcNAc(2)-PP-dolichol mannosyltransferase</fullName>
    </alternativeName>
    <alternativeName>
        <fullName evidence="4">GDP-Man:Man(2)GlcNAc(2)-PP-Dol alpha-1,6-mannosyltransferase</fullName>
    </alternativeName>
</protein>
<evidence type="ECO:0000256" key="4">
    <source>
        <dbReference type="ARBA" id="ARBA00032333"/>
    </source>
</evidence>
<keyword evidence="10" id="KW-0808">Transferase</keyword>
<dbReference type="GO" id="GO:0012505">
    <property type="term" value="C:endomembrane system"/>
    <property type="evidence" value="ECO:0007669"/>
    <property type="project" value="TreeGrafter"/>
</dbReference>
<evidence type="ECO:0000256" key="1">
    <source>
        <dbReference type="ARBA" id="ARBA00011969"/>
    </source>
</evidence>
<evidence type="ECO:0000313" key="10">
    <source>
        <dbReference type="EMBL" id="GGF84976.1"/>
    </source>
</evidence>
<dbReference type="EC" id="2.4.1.257" evidence="1"/>
<evidence type="ECO:0000259" key="9">
    <source>
        <dbReference type="Pfam" id="PF13439"/>
    </source>
</evidence>
<dbReference type="Proteomes" id="UP000605253">
    <property type="component" value="Unassembled WGS sequence"/>
</dbReference>
<dbReference type="Gene3D" id="3.40.50.2000">
    <property type="entry name" value="Glycogen Phosphorylase B"/>
    <property type="match status" value="2"/>
</dbReference>
<evidence type="ECO:0000256" key="3">
    <source>
        <dbReference type="ARBA" id="ARBA00032047"/>
    </source>
</evidence>
<reference evidence="10" key="2">
    <citation type="submission" date="2020-09" db="EMBL/GenBank/DDBJ databases">
        <authorList>
            <person name="Sun Q."/>
            <person name="Zhou Y."/>
        </authorList>
    </citation>
    <scope>NUCLEOTIDE SEQUENCE</scope>
    <source>
        <strain evidence="10">CGMCC 1.12181</strain>
    </source>
</reference>
<dbReference type="EC" id="2.4.1.132" evidence="2"/>
<comment type="catalytic activity">
    <reaction evidence="6">
        <text>a beta-D-Man-(1-&gt;4)-beta-D-GlcNAc-(1-&gt;4)-alpha-D-GlcNAc-diphospho-di-trans,poly-cis-dolichol + GDP-alpha-D-mannose = an alpha-D-Man-(1-&gt;3)-beta-D-Man-(1-&gt;4)-beta-D-GlcNAc-(1-&gt;4)-alpha-D-GlcNAc-diphospho-di-trans,poly-cis-dolichol + GDP + H(+)</text>
        <dbReference type="Rhea" id="RHEA:29515"/>
        <dbReference type="Rhea" id="RHEA-COMP:19511"/>
        <dbReference type="Rhea" id="RHEA-COMP:19513"/>
        <dbReference type="ChEBI" id="CHEBI:15378"/>
        <dbReference type="ChEBI" id="CHEBI:57527"/>
        <dbReference type="ChEBI" id="CHEBI:58189"/>
        <dbReference type="ChEBI" id="CHEBI:58472"/>
        <dbReference type="ChEBI" id="CHEBI:132510"/>
        <dbReference type="EC" id="2.4.1.132"/>
    </reaction>
    <physiologicalReaction direction="left-to-right" evidence="6">
        <dbReference type="Rhea" id="RHEA:29516"/>
    </physiologicalReaction>
</comment>
<dbReference type="Pfam" id="PF00534">
    <property type="entry name" value="Glycos_transf_1"/>
    <property type="match status" value="1"/>
</dbReference>
<dbReference type="PANTHER" id="PTHR45918:SF2">
    <property type="entry name" value="ALPHA-1,3_1,6-MANNOSYLTRANSFERASE ALG2"/>
    <property type="match status" value="1"/>
</dbReference>
<keyword evidence="10" id="KW-0328">Glycosyltransferase</keyword>
<name>A0A917CDU3_9GAMM</name>
<dbReference type="GO" id="GO:0004378">
    <property type="term" value="F:GDP-Man:Man(1)GlcNAc(2)-PP-Dol alpha-1,3-mannosyltransferase activity"/>
    <property type="evidence" value="ECO:0007669"/>
    <property type="project" value="UniProtKB-EC"/>
</dbReference>
<comment type="catalytic activity">
    <reaction evidence="7">
        <text>an alpha-D-Man-(1-&gt;3)-beta-D-Man-(1-&gt;4)-beta-D-GlcNAc-(1-&gt;4)-alpha-D-GlcNAc-diphospho-di-trans,poly-cis-dolichol + GDP-alpha-D-mannose = an alpha-D-Man-(1-&gt;3)-[alpha-D-Man-(1-&gt;6)]-beta-D-Man-(1-&gt;4)-beta-D-GlcNAc-(1-&gt;4)-alpha-D-GlcNAc-diphospho-di-trans,poly-cis-dolichol + GDP + H(+)</text>
        <dbReference type="Rhea" id="RHEA:29519"/>
        <dbReference type="Rhea" id="RHEA-COMP:19513"/>
        <dbReference type="Rhea" id="RHEA-COMP:19515"/>
        <dbReference type="ChEBI" id="CHEBI:15378"/>
        <dbReference type="ChEBI" id="CHEBI:57527"/>
        <dbReference type="ChEBI" id="CHEBI:58189"/>
        <dbReference type="ChEBI" id="CHEBI:132510"/>
        <dbReference type="ChEBI" id="CHEBI:132511"/>
        <dbReference type="EC" id="2.4.1.257"/>
    </reaction>
    <physiologicalReaction direction="left-to-right" evidence="7">
        <dbReference type="Rhea" id="RHEA:29520"/>
    </physiologicalReaction>
</comment>
<comment type="caution">
    <text evidence="10">The sequence shown here is derived from an EMBL/GenBank/DDBJ whole genome shotgun (WGS) entry which is preliminary data.</text>
</comment>
<dbReference type="PANTHER" id="PTHR45918">
    <property type="entry name" value="ALPHA-1,3/1,6-MANNOSYLTRANSFERASE ALG2"/>
    <property type="match status" value="1"/>
</dbReference>
<organism evidence="10 11">
    <name type="scientific">Marinicella pacifica</name>
    <dbReference type="NCBI Taxonomy" id="1171543"/>
    <lineage>
        <taxon>Bacteria</taxon>
        <taxon>Pseudomonadati</taxon>
        <taxon>Pseudomonadota</taxon>
        <taxon>Gammaproteobacteria</taxon>
        <taxon>Lysobacterales</taxon>
        <taxon>Marinicellaceae</taxon>
        <taxon>Marinicella</taxon>
    </lineage>
</organism>
<feature type="domain" description="Glycosyl transferase family 1" evidence="8">
    <location>
        <begin position="189"/>
        <end position="341"/>
    </location>
</feature>
<dbReference type="Pfam" id="PF13439">
    <property type="entry name" value="Glyco_transf_4"/>
    <property type="match status" value="1"/>
</dbReference>
<evidence type="ECO:0000256" key="5">
    <source>
        <dbReference type="ARBA" id="ARBA00032874"/>
    </source>
</evidence>
<proteinExistence type="predicted"/>
<accession>A0A917CDU3</accession>
<evidence type="ECO:0000256" key="2">
    <source>
        <dbReference type="ARBA" id="ARBA00012649"/>
    </source>
</evidence>
<sequence>MTDDILTVHDLFYIKGGGERLVMTLCEHLPSDLLTAETGENSFDINQLKSKVYNLNALGRIPGIKTWQLAKAFKKPLPVQRHYLNIIYSGVAAPLAQCHFNQANNVFYCHTPPRFVYDKKNHYLKSLPVWQRPALKALIRWFRPQYEAAVNNMEVIIANSRHIQQRIKQHLDKEAQVVYPPCDTDYFNWQSQGNYYLSLGRHDPLKRIDVIIEAFKALPDKQLVVASGGSQSNQLKKLAAGHNNIRFTGWLDEPQLLDLLGNCLATIYIPEDEDFGMTPVESMAAGKPVIASCQGGIKETVIDQETGLLISGSNLKEKLIQSVQSLTPNKAAAMRMACEARAEVFNRQRFIEGIKQFLK</sequence>
<dbReference type="GO" id="GO:0102704">
    <property type="term" value="F:GDP-Man:Man(2)GlcNAc(2)-PP-Dol alpha-1,6-mannosyltransferase activity"/>
    <property type="evidence" value="ECO:0007669"/>
    <property type="project" value="UniProtKB-EC"/>
</dbReference>
<dbReference type="InterPro" id="IPR001296">
    <property type="entry name" value="Glyco_trans_1"/>
</dbReference>
<evidence type="ECO:0000256" key="6">
    <source>
        <dbReference type="ARBA" id="ARBA00045103"/>
    </source>
</evidence>
<evidence type="ECO:0000313" key="11">
    <source>
        <dbReference type="Proteomes" id="UP000605253"/>
    </source>
</evidence>
<dbReference type="InterPro" id="IPR028098">
    <property type="entry name" value="Glyco_trans_4-like_N"/>
</dbReference>
<dbReference type="RefSeq" id="WP_188363850.1">
    <property type="nucleotide sequence ID" value="NZ_BAABJF010000011.1"/>
</dbReference>